<organism evidence="1">
    <name type="scientific">Ophidiomyces ophidiicola</name>
    <dbReference type="NCBI Taxonomy" id="1387563"/>
    <lineage>
        <taxon>Eukaryota</taxon>
        <taxon>Fungi</taxon>
        <taxon>Dikarya</taxon>
        <taxon>Ascomycota</taxon>
        <taxon>Pezizomycotina</taxon>
        <taxon>Eurotiomycetes</taxon>
        <taxon>Eurotiomycetidae</taxon>
        <taxon>Onygenales</taxon>
        <taxon>Onygenaceae</taxon>
        <taxon>Ophidiomyces</taxon>
    </lineage>
</organism>
<gene>
    <name evidence="1" type="ORF">LOY88_004637</name>
</gene>
<dbReference type="EMBL" id="JALBCA010000072">
    <property type="protein sequence ID" value="KAI2384479.1"/>
    <property type="molecule type" value="Genomic_DNA"/>
</dbReference>
<sequence length="416" mass="46755">MEGKPDPSSVIKIPELLLNILKYLEGDTKSLLSALLVNRTWFECGVTIAWKNATVASLAAASEENRPIYASSIRHIGCNTSFQASLQAKVKDLEFTNLRSFSIETYRLLQDEDLYLEQYIRPTLESIHLYGSGLGSKFFTAVQLRCRRLRELTLDSPGHELTSEHFLEFLRGCSALSQLSLLYGIENIVSDDVVVHLASRDNLRTLSLGPVIDSRLMERIVVDVSNPFQHTKDLRLSLTSTALHLITPHLSSLTVLELTVKDNEHSALEHVTSLRNLQRLTINYAMNTNLSSAELLSLKHLTNLEAITLNGMQHEMNTFNLDCFQFTDSEFETLLSSLPRLSRLNFGVQCMLTSTALKTVAKYCPRIDTLQILVPIETTILRPESVDQEPMLPELHTLDLVGFDRPADVSPDDEEV</sequence>
<reference evidence="1" key="1">
    <citation type="journal article" date="2022" name="bioRxiv">
        <title>Population genetic analysis of Ophidiomyces ophidiicola, the causative agent of snake fungal disease, indicates recent introductions to the USA.</title>
        <authorList>
            <person name="Ladner J.T."/>
            <person name="Palmer J.M."/>
            <person name="Ettinger C.L."/>
            <person name="Stajich J.E."/>
            <person name="Farrell T.M."/>
            <person name="Glorioso B.M."/>
            <person name="Lawson B."/>
            <person name="Price S.J."/>
            <person name="Stengle A.G."/>
            <person name="Grear D.A."/>
            <person name="Lorch J.M."/>
        </authorList>
    </citation>
    <scope>NUCLEOTIDE SEQUENCE</scope>
    <source>
        <strain evidence="1">NWHC 24266-5</strain>
    </source>
</reference>
<comment type="caution">
    <text evidence="1">The sequence shown here is derived from an EMBL/GenBank/DDBJ whole genome shotgun (WGS) entry which is preliminary data.</text>
</comment>
<accession>A0ACB8UTR0</accession>
<protein>
    <submittedName>
        <fullName evidence="1">Uncharacterized protein</fullName>
    </submittedName>
</protein>
<name>A0ACB8UTR0_9EURO</name>
<evidence type="ECO:0000313" key="1">
    <source>
        <dbReference type="EMBL" id="KAI2384479.1"/>
    </source>
</evidence>
<proteinExistence type="predicted"/>